<dbReference type="AlphaFoldDB" id="A0A9P1CG91"/>
<proteinExistence type="predicted"/>
<evidence type="ECO:0000256" key="1">
    <source>
        <dbReference type="SAM" id="Phobius"/>
    </source>
</evidence>
<reference evidence="3" key="2">
    <citation type="submission" date="2024-04" db="EMBL/GenBank/DDBJ databases">
        <authorList>
            <person name="Chen Y."/>
            <person name="Shah S."/>
            <person name="Dougan E. K."/>
            <person name="Thang M."/>
            <person name="Chan C."/>
        </authorList>
    </citation>
    <scope>NUCLEOTIDE SEQUENCE [LARGE SCALE GENOMIC DNA]</scope>
</reference>
<evidence type="ECO:0000313" key="3">
    <source>
        <dbReference type="EMBL" id="CAL1144216.1"/>
    </source>
</evidence>
<keyword evidence="1" id="KW-1133">Transmembrane helix</keyword>
<feature type="transmembrane region" description="Helical" evidence="1">
    <location>
        <begin position="88"/>
        <end position="112"/>
    </location>
</feature>
<dbReference type="EMBL" id="CAMXCT010001521">
    <property type="protein sequence ID" value="CAI3990841.1"/>
    <property type="molecule type" value="Genomic_DNA"/>
</dbReference>
<feature type="transmembrane region" description="Helical" evidence="1">
    <location>
        <begin position="118"/>
        <end position="136"/>
    </location>
</feature>
<organism evidence="2">
    <name type="scientific">Cladocopium goreaui</name>
    <dbReference type="NCBI Taxonomy" id="2562237"/>
    <lineage>
        <taxon>Eukaryota</taxon>
        <taxon>Sar</taxon>
        <taxon>Alveolata</taxon>
        <taxon>Dinophyceae</taxon>
        <taxon>Suessiales</taxon>
        <taxon>Symbiodiniaceae</taxon>
        <taxon>Cladocopium</taxon>
    </lineage>
</organism>
<keyword evidence="1" id="KW-0472">Membrane</keyword>
<comment type="caution">
    <text evidence="2">The sequence shown here is derived from an EMBL/GenBank/DDBJ whole genome shotgun (WGS) entry which is preliminary data.</text>
</comment>
<evidence type="ECO:0000313" key="2">
    <source>
        <dbReference type="EMBL" id="CAI3990841.1"/>
    </source>
</evidence>
<dbReference type="EMBL" id="CAMXCT030001521">
    <property type="protein sequence ID" value="CAL4778153.1"/>
    <property type="molecule type" value="Genomic_DNA"/>
</dbReference>
<name>A0A9P1CG91_9DINO</name>
<protein>
    <submittedName>
        <fullName evidence="2">Uncharacterized protein</fullName>
    </submittedName>
</protein>
<keyword evidence="1" id="KW-0812">Transmembrane</keyword>
<feature type="transmembrane region" description="Helical" evidence="1">
    <location>
        <begin position="7"/>
        <end position="28"/>
    </location>
</feature>
<accession>A0A9P1CG91</accession>
<feature type="transmembrane region" description="Helical" evidence="1">
    <location>
        <begin position="143"/>
        <end position="163"/>
    </location>
</feature>
<evidence type="ECO:0000313" key="4">
    <source>
        <dbReference type="Proteomes" id="UP001152797"/>
    </source>
</evidence>
<dbReference type="Proteomes" id="UP001152797">
    <property type="component" value="Unassembled WGS sequence"/>
</dbReference>
<gene>
    <name evidence="2" type="ORF">C1SCF055_LOCUS17793</name>
</gene>
<sequence>MDNPLRLTDLVFGVIYLCTYFLSNGPILNFVDQVGLILLIAGVLVCLGISIKIRLIGQMRWTLAKKFFESVMNTSVGTGRSDGIVGQIIGTIISSVVMVTLALTLGLLGAVLDIAVELLSVLAVLVPLGLLLGIQVKRRMAPAMLEVICPILGRFGFFLHLALSARLLRGHSRRSA</sequence>
<feature type="transmembrane region" description="Helical" evidence="1">
    <location>
        <begin position="34"/>
        <end position="56"/>
    </location>
</feature>
<dbReference type="EMBL" id="CAMXCT020001521">
    <property type="protein sequence ID" value="CAL1144216.1"/>
    <property type="molecule type" value="Genomic_DNA"/>
</dbReference>
<reference evidence="2" key="1">
    <citation type="submission" date="2022-10" db="EMBL/GenBank/DDBJ databases">
        <authorList>
            <person name="Chen Y."/>
            <person name="Dougan E. K."/>
            <person name="Chan C."/>
            <person name="Rhodes N."/>
            <person name="Thang M."/>
        </authorList>
    </citation>
    <scope>NUCLEOTIDE SEQUENCE</scope>
</reference>
<keyword evidence="4" id="KW-1185">Reference proteome</keyword>